<reference evidence="3" key="1">
    <citation type="submission" date="2016-02" db="EMBL/GenBank/DDBJ databases">
        <title>Draft genome sequence of Microdochium bolleyi, a fungal endophyte of beachgrass.</title>
        <authorList>
            <consortium name="DOE Joint Genome Institute"/>
            <person name="David A.S."/>
            <person name="May G."/>
            <person name="Haridas S."/>
            <person name="Lim J."/>
            <person name="Wang M."/>
            <person name="Labutti K."/>
            <person name="Lipzen A."/>
            <person name="Barry K."/>
            <person name="Grigoriev I.V."/>
        </authorList>
    </citation>
    <scope>NUCLEOTIDE SEQUENCE [LARGE SCALE GENOMIC DNA]</scope>
    <source>
        <strain evidence="3">J235TASD1</strain>
    </source>
</reference>
<evidence type="ECO:0000256" key="1">
    <source>
        <dbReference type="SAM" id="MobiDB-lite"/>
    </source>
</evidence>
<organism evidence="2 3">
    <name type="scientific">Microdochium bolleyi</name>
    <dbReference type="NCBI Taxonomy" id="196109"/>
    <lineage>
        <taxon>Eukaryota</taxon>
        <taxon>Fungi</taxon>
        <taxon>Dikarya</taxon>
        <taxon>Ascomycota</taxon>
        <taxon>Pezizomycotina</taxon>
        <taxon>Sordariomycetes</taxon>
        <taxon>Xylariomycetidae</taxon>
        <taxon>Xylariales</taxon>
        <taxon>Microdochiaceae</taxon>
        <taxon>Microdochium</taxon>
    </lineage>
</organism>
<evidence type="ECO:0000313" key="3">
    <source>
        <dbReference type="Proteomes" id="UP000070501"/>
    </source>
</evidence>
<dbReference type="OrthoDB" id="5398371at2759"/>
<dbReference type="EMBL" id="KQ964245">
    <property type="protein sequence ID" value="KXJ96631.1"/>
    <property type="molecule type" value="Genomic_DNA"/>
</dbReference>
<dbReference type="AlphaFoldDB" id="A0A136JHL0"/>
<feature type="region of interest" description="Disordered" evidence="1">
    <location>
        <begin position="1"/>
        <end position="29"/>
    </location>
</feature>
<proteinExistence type="predicted"/>
<dbReference type="InParanoid" id="A0A136JHL0"/>
<feature type="region of interest" description="Disordered" evidence="1">
    <location>
        <begin position="176"/>
        <end position="228"/>
    </location>
</feature>
<dbReference type="Proteomes" id="UP000070501">
    <property type="component" value="Unassembled WGS sequence"/>
</dbReference>
<keyword evidence="3" id="KW-1185">Reference proteome</keyword>
<protein>
    <submittedName>
        <fullName evidence="2">Uncharacterized protein</fullName>
    </submittedName>
</protein>
<gene>
    <name evidence="2" type="ORF">Micbo1qcDRAFT_199422</name>
</gene>
<feature type="compositionally biased region" description="Low complexity" evidence="1">
    <location>
        <begin position="177"/>
        <end position="226"/>
    </location>
</feature>
<sequence length="609" mass="66109">MDEMATADGESATPSRGRTEPGGGVPDPEVTNIAATGDLILAVTFENSKSTVRAARKAQAQAYVRTSARPDKDRSAATAPIARARTRVPFRVQASVLKLQSQYFDRLLGDSRFKEGNDIAAALEALSLRSIKPCDADPADLPWVEIADDDEATQYAHRELVFADLLRILHGQSALVSSGGSSNISSDSNITSSSKSSSNSTGTGSSSDSKSSKRSNSSNIGSNGSSTQKITPQYVTTLAVLADRFDCTEPVSSYLKESLKYRWPATSSRKVPLGSGRGGDDSPGLSRAAEDVLRQKILVGWLLNLPIVFKNGTKELILSGSSRWGAFATEDEHEQNDKPDASWWYLPEGLEEELQYRRQCVLNAVAGIQQHFLMLYSSRSAPRQCKLGYDSSAACDSYQLGEIVRFLANKSLLFLVDFGPSSLDRVVDTAQITVDSLITTLRQCPSYQIDKNHNNCGLRTRMLPILDFVQSLLSANAVPVTIPGWKADRAATAWLPLDQDDGGTPAPAQNGSRPEFIVSNGTSHHDDSSDINNSDGHRYLPTSGHPHGKPFRFTRTMAGDQRFRLDGALGLDKLARQVFLASSWDWTADDDSGAWSNPGKMGRVPPIFK</sequence>
<evidence type="ECO:0000313" key="2">
    <source>
        <dbReference type="EMBL" id="KXJ96631.1"/>
    </source>
</evidence>
<accession>A0A136JHL0</accession>
<feature type="region of interest" description="Disordered" evidence="1">
    <location>
        <begin position="496"/>
        <end position="550"/>
    </location>
</feature>
<name>A0A136JHL0_9PEZI</name>